<evidence type="ECO:0000256" key="1">
    <source>
        <dbReference type="ARBA" id="ARBA00023015"/>
    </source>
</evidence>
<keyword evidence="6" id="KW-1185">Reference proteome</keyword>
<dbReference type="InterPro" id="IPR018060">
    <property type="entry name" value="HTH_AraC"/>
</dbReference>
<dbReference type="InterPro" id="IPR009057">
    <property type="entry name" value="Homeodomain-like_sf"/>
</dbReference>
<accession>A0ABU7KH26</accession>
<dbReference type="Proteomes" id="UP001356095">
    <property type="component" value="Unassembled WGS sequence"/>
</dbReference>
<evidence type="ECO:0000259" key="4">
    <source>
        <dbReference type="PROSITE" id="PS01124"/>
    </source>
</evidence>
<dbReference type="SUPFAM" id="SSF46689">
    <property type="entry name" value="Homeodomain-like"/>
    <property type="match status" value="1"/>
</dbReference>
<name>A0ABU7KH26_9ACTN</name>
<dbReference type="SMART" id="SM00342">
    <property type="entry name" value="HTH_ARAC"/>
    <property type="match status" value="1"/>
</dbReference>
<gene>
    <name evidence="5" type="ORF">Q8791_30375</name>
</gene>
<dbReference type="Gene3D" id="1.10.10.60">
    <property type="entry name" value="Homeodomain-like"/>
    <property type="match status" value="1"/>
</dbReference>
<dbReference type="EMBL" id="JAUZMY010000053">
    <property type="protein sequence ID" value="MEE2041536.1"/>
    <property type="molecule type" value="Genomic_DNA"/>
</dbReference>
<evidence type="ECO:0000313" key="5">
    <source>
        <dbReference type="EMBL" id="MEE2041536.1"/>
    </source>
</evidence>
<keyword evidence="3" id="KW-0804">Transcription</keyword>
<dbReference type="Pfam" id="PF12833">
    <property type="entry name" value="HTH_18"/>
    <property type="match status" value="1"/>
</dbReference>
<dbReference type="RefSeq" id="WP_330095293.1">
    <property type="nucleotide sequence ID" value="NZ_JAUZMY010000053.1"/>
</dbReference>
<evidence type="ECO:0000256" key="2">
    <source>
        <dbReference type="ARBA" id="ARBA00023125"/>
    </source>
</evidence>
<dbReference type="Pfam" id="PF20240">
    <property type="entry name" value="DUF6597"/>
    <property type="match status" value="1"/>
</dbReference>
<organism evidence="5 6">
    <name type="scientific">Nocardiopsis codii</name>
    <dbReference type="NCBI Taxonomy" id="3065942"/>
    <lineage>
        <taxon>Bacteria</taxon>
        <taxon>Bacillati</taxon>
        <taxon>Actinomycetota</taxon>
        <taxon>Actinomycetes</taxon>
        <taxon>Streptosporangiales</taxon>
        <taxon>Nocardiopsidaceae</taxon>
        <taxon>Nocardiopsis</taxon>
    </lineage>
</organism>
<proteinExistence type="predicted"/>
<dbReference type="InterPro" id="IPR046532">
    <property type="entry name" value="DUF6597"/>
</dbReference>
<comment type="caution">
    <text evidence="5">The sequence shown here is derived from an EMBL/GenBank/DDBJ whole genome shotgun (WGS) entry which is preliminary data.</text>
</comment>
<dbReference type="PROSITE" id="PS01124">
    <property type="entry name" value="HTH_ARAC_FAMILY_2"/>
    <property type="match status" value="1"/>
</dbReference>
<dbReference type="InterPro" id="IPR050204">
    <property type="entry name" value="AraC_XylS_family_regulators"/>
</dbReference>
<sequence length="267" mass="28954">MRPEPVERDARGIIDPETGLTRFRLDRYAPSASVARFVDRYWVASWDLTGREPYTQRVLAHPVVNVVFTGGAATVHGPATEVTPRRLEGEGWALGVMFRPAGFRPFLGRPMSGIVDTALPVSEVFAGEEFPGEPGPLMAAVDRALADRLPEGRHPSEDTRDVVERVAADPTVVGATALAANEGVGVRLLQRRFADHVGLGPKTVIRRYRLYEAAERARRGAPPDWARLAAELGFSDQSHLTREFTAVIGVPPARYAALGRSGGRAAG</sequence>
<keyword evidence="2" id="KW-0238">DNA-binding</keyword>
<keyword evidence="1" id="KW-0805">Transcription regulation</keyword>
<protein>
    <submittedName>
        <fullName evidence="5">Helix-turn-helix transcriptional regulator</fullName>
    </submittedName>
</protein>
<evidence type="ECO:0000256" key="3">
    <source>
        <dbReference type="ARBA" id="ARBA00023163"/>
    </source>
</evidence>
<dbReference type="PANTHER" id="PTHR46796">
    <property type="entry name" value="HTH-TYPE TRANSCRIPTIONAL ACTIVATOR RHAS-RELATED"/>
    <property type="match status" value="1"/>
</dbReference>
<feature type="domain" description="HTH araC/xylS-type" evidence="4">
    <location>
        <begin position="157"/>
        <end position="258"/>
    </location>
</feature>
<reference evidence="5 6" key="1">
    <citation type="submission" date="2023-08" db="EMBL/GenBank/DDBJ databases">
        <authorList>
            <person name="Girao M."/>
            <person name="Carvalho M.F."/>
        </authorList>
    </citation>
    <scope>NUCLEOTIDE SEQUENCE [LARGE SCALE GENOMIC DNA]</scope>
    <source>
        <strain evidence="5 6">CT-R113</strain>
    </source>
</reference>
<evidence type="ECO:0000313" key="6">
    <source>
        <dbReference type="Proteomes" id="UP001356095"/>
    </source>
</evidence>
<dbReference type="PANTHER" id="PTHR46796:SF15">
    <property type="entry name" value="BLL1074 PROTEIN"/>
    <property type="match status" value="1"/>
</dbReference>